<evidence type="ECO:0000259" key="1">
    <source>
        <dbReference type="Pfam" id="PF02771"/>
    </source>
</evidence>
<proteinExistence type="predicted"/>
<dbReference type="EMBL" id="KB445564">
    <property type="protein sequence ID" value="EMC91198.1"/>
    <property type="molecule type" value="Genomic_DNA"/>
</dbReference>
<dbReference type="GO" id="GO:0033539">
    <property type="term" value="P:fatty acid beta-oxidation using acyl-CoA dehydrogenase"/>
    <property type="evidence" value="ECO:0007669"/>
    <property type="project" value="TreeGrafter"/>
</dbReference>
<dbReference type="eggNOG" id="KOG0140">
    <property type="taxonomic scope" value="Eukaryota"/>
</dbReference>
<dbReference type="OrthoDB" id="10016597at2759"/>
<dbReference type="PANTHER" id="PTHR43884">
    <property type="entry name" value="ACYL-COA DEHYDROGENASE"/>
    <property type="match status" value="1"/>
</dbReference>
<protein>
    <recommendedName>
        <fullName evidence="1">Acyl-CoA dehydrogenase/oxidase N-terminal domain-containing protein</fullName>
    </recommendedName>
</protein>
<dbReference type="SUPFAM" id="SSF56645">
    <property type="entry name" value="Acyl-CoA dehydrogenase NM domain-like"/>
    <property type="match status" value="1"/>
</dbReference>
<dbReference type="KEGG" id="bcom:BAUCODRAFT_39353"/>
<dbReference type="AlphaFoldDB" id="M2MIV0"/>
<dbReference type="STRING" id="717646.M2MIV0"/>
<dbReference type="InterPro" id="IPR037069">
    <property type="entry name" value="AcylCoA_DH/ox_N_sf"/>
</dbReference>
<gene>
    <name evidence="2" type="ORF">BAUCODRAFT_39353</name>
</gene>
<evidence type="ECO:0000313" key="3">
    <source>
        <dbReference type="Proteomes" id="UP000011761"/>
    </source>
</evidence>
<dbReference type="InterPro" id="IPR013786">
    <property type="entry name" value="AcylCoA_DH/ox_N"/>
</dbReference>
<name>M2MIV0_BAUPA</name>
<dbReference type="GO" id="GO:0050660">
    <property type="term" value="F:flavin adenine dinucleotide binding"/>
    <property type="evidence" value="ECO:0007669"/>
    <property type="project" value="InterPro"/>
</dbReference>
<evidence type="ECO:0000313" key="2">
    <source>
        <dbReference type="EMBL" id="EMC91198.1"/>
    </source>
</evidence>
<accession>M2MIV0</accession>
<dbReference type="Pfam" id="PF02771">
    <property type="entry name" value="Acyl-CoA_dh_N"/>
    <property type="match status" value="1"/>
</dbReference>
<sequence>MVDFDLSPQQQAIRAGVHAFATTHLKDARKTYEAAVKKPNAEWSDGFRSTQSIYAEAVKAGLIKAQIPERLGGTGGALIDAAIVVEEMYAVETSASSTILGTGLGLSPLLIGGSEEMQRRLLVPFLSGEGSPMASLVFPEPAGSANYAEVGSAGLCTVAVDKGDHFVISGEKIWATNHGGWNDRGADLLCICCRVEDAGPDMRSQTAIIVVTREDVASNDPSAFQLLAHPQPVGHTAVNGPHIRYNKLRVPKNNVLHQAKARMSSKQPPPALRR</sequence>
<dbReference type="GO" id="GO:0003995">
    <property type="term" value="F:acyl-CoA dehydrogenase activity"/>
    <property type="evidence" value="ECO:0007669"/>
    <property type="project" value="TreeGrafter"/>
</dbReference>
<dbReference type="Gene3D" id="2.40.110.10">
    <property type="entry name" value="Butyryl-CoA Dehydrogenase, subunit A, domain 2"/>
    <property type="match status" value="1"/>
</dbReference>
<dbReference type="OMA" id="EMYAVET"/>
<dbReference type="Proteomes" id="UP000011761">
    <property type="component" value="Unassembled WGS sequence"/>
</dbReference>
<dbReference type="HOGENOM" id="CLU_1015587_0_0_1"/>
<dbReference type="InterPro" id="IPR009100">
    <property type="entry name" value="AcylCoA_DH/oxidase_NM_dom_sf"/>
</dbReference>
<dbReference type="RefSeq" id="XP_007681381.1">
    <property type="nucleotide sequence ID" value="XM_007683191.1"/>
</dbReference>
<reference evidence="2 3" key="1">
    <citation type="journal article" date="2012" name="PLoS Pathog.">
        <title>Diverse lifestyles and strategies of plant pathogenesis encoded in the genomes of eighteen Dothideomycetes fungi.</title>
        <authorList>
            <person name="Ohm R.A."/>
            <person name="Feau N."/>
            <person name="Henrissat B."/>
            <person name="Schoch C.L."/>
            <person name="Horwitz B.A."/>
            <person name="Barry K.W."/>
            <person name="Condon B.J."/>
            <person name="Copeland A.C."/>
            <person name="Dhillon B."/>
            <person name="Glaser F."/>
            <person name="Hesse C.N."/>
            <person name="Kosti I."/>
            <person name="LaButti K."/>
            <person name="Lindquist E.A."/>
            <person name="Lucas S."/>
            <person name="Salamov A.A."/>
            <person name="Bradshaw R.E."/>
            <person name="Ciuffetti L."/>
            <person name="Hamelin R.C."/>
            <person name="Kema G.H.J."/>
            <person name="Lawrence C."/>
            <person name="Scott J.A."/>
            <person name="Spatafora J.W."/>
            <person name="Turgeon B.G."/>
            <person name="de Wit P.J.G.M."/>
            <person name="Zhong S."/>
            <person name="Goodwin S.B."/>
            <person name="Grigoriev I.V."/>
        </authorList>
    </citation>
    <scope>NUCLEOTIDE SEQUENCE [LARGE SCALE GENOMIC DNA]</scope>
    <source>
        <strain evidence="2 3">UAMH 10762</strain>
    </source>
</reference>
<organism evidence="2 3">
    <name type="scientific">Baudoinia panamericana (strain UAMH 10762)</name>
    <name type="common">Angels' share fungus</name>
    <name type="synonym">Baudoinia compniacensis (strain UAMH 10762)</name>
    <dbReference type="NCBI Taxonomy" id="717646"/>
    <lineage>
        <taxon>Eukaryota</taxon>
        <taxon>Fungi</taxon>
        <taxon>Dikarya</taxon>
        <taxon>Ascomycota</taxon>
        <taxon>Pezizomycotina</taxon>
        <taxon>Dothideomycetes</taxon>
        <taxon>Dothideomycetidae</taxon>
        <taxon>Mycosphaerellales</taxon>
        <taxon>Teratosphaeriaceae</taxon>
        <taxon>Baudoinia</taxon>
    </lineage>
</organism>
<dbReference type="InterPro" id="IPR046373">
    <property type="entry name" value="Acyl-CoA_Oxase/DH_mid-dom_sf"/>
</dbReference>
<dbReference type="GO" id="GO:0046359">
    <property type="term" value="P:butyrate catabolic process"/>
    <property type="evidence" value="ECO:0007669"/>
    <property type="project" value="TreeGrafter"/>
</dbReference>
<dbReference type="PANTHER" id="PTHR43884:SF12">
    <property type="entry name" value="ISOVALERYL-COA DEHYDROGENASE, MITOCHONDRIAL-RELATED"/>
    <property type="match status" value="1"/>
</dbReference>
<keyword evidence="3" id="KW-1185">Reference proteome</keyword>
<dbReference type="Gene3D" id="1.10.540.10">
    <property type="entry name" value="Acyl-CoA dehydrogenase/oxidase, N-terminal domain"/>
    <property type="match status" value="1"/>
</dbReference>
<feature type="domain" description="Acyl-CoA dehydrogenase/oxidase N-terminal" evidence="1">
    <location>
        <begin position="8"/>
        <end position="129"/>
    </location>
</feature>
<dbReference type="GeneID" id="19113772"/>